<evidence type="ECO:0000256" key="1">
    <source>
        <dbReference type="SAM" id="MobiDB-lite"/>
    </source>
</evidence>
<accession>A0A1Z5SNX2</accession>
<keyword evidence="3" id="KW-1185">Reference proteome</keyword>
<comment type="caution">
    <text evidence="2">The sequence shown here is derived from an EMBL/GenBank/DDBJ whole genome shotgun (WGS) entry which is preliminary data.</text>
</comment>
<evidence type="ECO:0000313" key="2">
    <source>
        <dbReference type="EMBL" id="OTA22509.1"/>
    </source>
</evidence>
<proteinExistence type="predicted"/>
<organism evidence="2 3">
    <name type="scientific">Hortaea werneckii EXF-2000</name>
    <dbReference type="NCBI Taxonomy" id="1157616"/>
    <lineage>
        <taxon>Eukaryota</taxon>
        <taxon>Fungi</taxon>
        <taxon>Dikarya</taxon>
        <taxon>Ascomycota</taxon>
        <taxon>Pezizomycotina</taxon>
        <taxon>Dothideomycetes</taxon>
        <taxon>Dothideomycetidae</taxon>
        <taxon>Mycosphaerellales</taxon>
        <taxon>Teratosphaeriaceae</taxon>
        <taxon>Hortaea</taxon>
    </lineage>
</organism>
<dbReference type="GO" id="GO:0005763">
    <property type="term" value="C:mitochondrial small ribosomal subunit"/>
    <property type="evidence" value="ECO:0007669"/>
    <property type="project" value="TreeGrafter"/>
</dbReference>
<dbReference type="PANTHER" id="PTHR28158">
    <property type="entry name" value="37S RIBOSOMAL PROTEIN S35, MITOCHONDRIAL"/>
    <property type="match status" value="1"/>
</dbReference>
<feature type="region of interest" description="Disordered" evidence="1">
    <location>
        <begin position="81"/>
        <end position="152"/>
    </location>
</feature>
<dbReference type="EMBL" id="MUNK01000365">
    <property type="protein sequence ID" value="OTA22509.1"/>
    <property type="molecule type" value="Genomic_DNA"/>
</dbReference>
<name>A0A1Z5SNX2_HORWE</name>
<dbReference type="PANTHER" id="PTHR28158:SF1">
    <property type="entry name" value="SMALL RIBOSOMAL SUBUNIT PROTEIN MS45"/>
    <property type="match status" value="1"/>
</dbReference>
<dbReference type="Proteomes" id="UP000194280">
    <property type="component" value="Unassembled WGS sequence"/>
</dbReference>
<dbReference type="GO" id="GO:0003735">
    <property type="term" value="F:structural constituent of ribosome"/>
    <property type="evidence" value="ECO:0007669"/>
    <property type="project" value="TreeGrafter"/>
</dbReference>
<reference evidence="2 3" key="1">
    <citation type="submission" date="2017-01" db="EMBL/GenBank/DDBJ databases">
        <title>The recent genome duplication of the halophilic yeast Hortaea werneckii: insights from long-read sequencing.</title>
        <authorList>
            <person name="Sinha S."/>
            <person name="Flibotte S."/>
            <person name="Neira M."/>
            <person name="Lenassi M."/>
            <person name="Gostincar C."/>
            <person name="Stajich J.E."/>
            <person name="Nislow C.E."/>
        </authorList>
    </citation>
    <scope>NUCLEOTIDE SEQUENCE [LARGE SCALE GENOMIC DNA]</scope>
    <source>
        <strain evidence="2 3">EXF-2000</strain>
    </source>
</reference>
<dbReference type="FunCoup" id="A0A1Z5SNX2">
    <property type="interactions" value="182"/>
</dbReference>
<dbReference type="Pfam" id="PF12298">
    <property type="entry name" value="Bot1p"/>
    <property type="match status" value="1"/>
</dbReference>
<feature type="region of interest" description="Disordered" evidence="1">
    <location>
        <begin position="308"/>
        <end position="341"/>
    </location>
</feature>
<dbReference type="VEuPathDB" id="FungiDB:BTJ68_14884"/>
<dbReference type="OrthoDB" id="10052321at2759"/>
<evidence type="ECO:0000313" key="3">
    <source>
        <dbReference type="Proteomes" id="UP000194280"/>
    </source>
</evidence>
<sequence length="394" mass="45520">MPPRIPSNRIPQPQTCQCYLTRTTSEPVVAARQFHASARHDTRLRRNMWEWLKGPGKVFRDPLPGSTNYLSAYDKSGNLVRARRNQSKDDQSRDELDEDEDTIVQRELDQGLDDVEREDRALSRATRRAEREEAEARGGIPPERLGDMRPYPLNQSFRSQPVLSEELREQLYTQVVNYKHDIPSVAATFGVDVRRVAAVIRLKTIEKQWEEEGKQLATPYAQAVLNMLPTTPFKPDTAKPITVHEPINDLPVHPSTRQQIFYPASESRQFTREDAAKVFDNKLLPADKRIPLPMLVDLEKWKIQGLSREERQKKQREMDDAARAATESAERKQAEWEARTQRTVPGRRWNFKFQDISAEKVGKDGRGKDAVGYRYGMPHEDRKRGMVKIPTRVE</sequence>
<dbReference type="STRING" id="1157616.A0A1Z5SNX2"/>
<dbReference type="AlphaFoldDB" id="A0A1Z5SNX2"/>
<dbReference type="GO" id="GO:0032543">
    <property type="term" value="P:mitochondrial translation"/>
    <property type="evidence" value="ECO:0007669"/>
    <property type="project" value="TreeGrafter"/>
</dbReference>
<protein>
    <recommendedName>
        <fullName evidence="4">37S ribosomal protein S35, mitochondrial</fullName>
    </recommendedName>
</protein>
<dbReference type="InterPro" id="IPR021036">
    <property type="entry name" value="Ribosomal_mS45"/>
</dbReference>
<gene>
    <name evidence="2" type="ORF">BTJ68_14884</name>
</gene>
<dbReference type="InParanoid" id="A0A1Z5SNX2"/>
<feature type="compositionally biased region" description="Basic and acidic residues" evidence="1">
    <location>
        <begin position="308"/>
        <end position="340"/>
    </location>
</feature>
<evidence type="ECO:0008006" key="4">
    <source>
        <dbReference type="Google" id="ProtNLM"/>
    </source>
</evidence>
<feature type="compositionally biased region" description="Basic and acidic residues" evidence="1">
    <location>
        <begin position="117"/>
        <end position="136"/>
    </location>
</feature>